<dbReference type="Pfam" id="PF14243">
    <property type="entry name" value="R2K_3"/>
    <property type="match status" value="1"/>
</dbReference>
<dbReference type="OrthoDB" id="9794735at2"/>
<comment type="caution">
    <text evidence="3">The sequence shown here is derived from an EMBL/GenBank/DDBJ whole genome shotgun (WGS) entry which is preliminary data.</text>
</comment>
<organism evidence="3 4">
    <name type="scientific">Streptomyces aurantiacus JA 4570</name>
    <dbReference type="NCBI Taxonomy" id="1286094"/>
    <lineage>
        <taxon>Bacteria</taxon>
        <taxon>Bacillati</taxon>
        <taxon>Actinomycetota</taxon>
        <taxon>Actinomycetes</taxon>
        <taxon>Kitasatosporales</taxon>
        <taxon>Streptomycetaceae</taxon>
        <taxon>Streptomyces</taxon>
        <taxon>Streptomyces aurantiacus group</taxon>
    </lineage>
</organism>
<dbReference type="GO" id="GO:0009432">
    <property type="term" value="P:SOS response"/>
    <property type="evidence" value="ECO:0007669"/>
    <property type="project" value="TreeGrafter"/>
</dbReference>
<dbReference type="InterPro" id="IPR026449">
    <property type="entry name" value="GRASP_SAV_5884"/>
</dbReference>
<dbReference type="Pfam" id="PF21068">
    <property type="entry name" value="ATPgraspMvdD"/>
    <property type="match status" value="1"/>
</dbReference>
<dbReference type="InterPro" id="IPR025643">
    <property type="entry name" value="R2K_3"/>
</dbReference>
<dbReference type="GO" id="GO:0018169">
    <property type="term" value="F:ribosomal S6-glutamic acid ligase activity"/>
    <property type="evidence" value="ECO:0007669"/>
    <property type="project" value="TreeGrafter"/>
</dbReference>
<dbReference type="GO" id="GO:0005524">
    <property type="term" value="F:ATP binding"/>
    <property type="evidence" value="ECO:0007669"/>
    <property type="project" value="UniProtKB-UniRule"/>
</dbReference>
<dbReference type="AlphaFoldDB" id="S3Z9C5"/>
<proteinExistence type="predicted"/>
<gene>
    <name evidence="3" type="ORF">STRAU_6584</name>
</gene>
<dbReference type="NCBIfam" id="TIGR04187">
    <property type="entry name" value="GRASP_SAV_5884"/>
    <property type="match status" value="1"/>
</dbReference>
<dbReference type="PROSITE" id="PS50975">
    <property type="entry name" value="ATP_GRASP"/>
    <property type="match status" value="1"/>
</dbReference>
<dbReference type="GO" id="GO:0005737">
    <property type="term" value="C:cytoplasm"/>
    <property type="evidence" value="ECO:0007669"/>
    <property type="project" value="TreeGrafter"/>
</dbReference>
<dbReference type="Proteomes" id="UP000014629">
    <property type="component" value="Unassembled WGS sequence"/>
</dbReference>
<dbReference type="PATRIC" id="fig|1286094.4.peg.6505"/>
<keyword evidence="1" id="KW-0067">ATP-binding</keyword>
<evidence type="ECO:0000259" key="2">
    <source>
        <dbReference type="PROSITE" id="PS50975"/>
    </source>
</evidence>
<dbReference type="Gene3D" id="3.30.470.20">
    <property type="entry name" value="ATP-grasp fold, B domain"/>
    <property type="match status" value="1"/>
</dbReference>
<dbReference type="GO" id="GO:0046872">
    <property type="term" value="F:metal ion binding"/>
    <property type="evidence" value="ECO:0007669"/>
    <property type="project" value="InterPro"/>
</dbReference>
<dbReference type="InterPro" id="IPR048936">
    <property type="entry name" value="MvdD-like_ATPgrasp"/>
</dbReference>
<name>S3Z9C5_9ACTN</name>
<keyword evidence="1" id="KW-0547">Nucleotide-binding</keyword>
<protein>
    <recommendedName>
        <fullName evidence="2">ATP-grasp domain-containing protein</fullName>
    </recommendedName>
</protein>
<accession>S3Z9C5</accession>
<feature type="domain" description="ATP-grasp" evidence="2">
    <location>
        <begin position="131"/>
        <end position="318"/>
    </location>
</feature>
<evidence type="ECO:0000313" key="4">
    <source>
        <dbReference type="Proteomes" id="UP000014629"/>
    </source>
</evidence>
<dbReference type="PANTHER" id="PTHR21621:SF0">
    <property type="entry name" value="BETA-CITRYLGLUTAMATE SYNTHASE B-RELATED"/>
    <property type="match status" value="1"/>
</dbReference>
<dbReference type="SUPFAM" id="SSF56059">
    <property type="entry name" value="Glutathione synthetase ATP-binding domain-like"/>
    <property type="match status" value="1"/>
</dbReference>
<evidence type="ECO:0000313" key="3">
    <source>
        <dbReference type="EMBL" id="EPH40321.1"/>
    </source>
</evidence>
<dbReference type="EMBL" id="AOPZ01000422">
    <property type="protein sequence ID" value="EPH40321.1"/>
    <property type="molecule type" value="Genomic_DNA"/>
</dbReference>
<sequence length="322" mass="35414">MMACILVIAAQDDWPTDRVVNVLTERGAQVFRMDTAEFPQDLTLAARLDAVHGWHGRLTTAHRSMRLAEVTGVYYRSPNHFTLPAGMSEAEQRFAAAQARAGLGGVITALDCRWVNHPAAMSRAEYKPLQLTAARTCGLAIPPTLITNDADAVRAFASDMHRPLICKPVASPVFIEEDTLKTVYTRRLAEDDLADLSGLDTTAHLFQAWMDKAHEVRLTVAGDRLLAAEIHAGSQAAHVDWRSDYNSLTYRATETPDHVAAAVRRLMAHLGLRFAALDFVVSPTGEWTFLEANPCGQWDWIQHATGLPIAEAIADELQGVRP</sequence>
<keyword evidence="4" id="KW-1185">Reference proteome</keyword>
<evidence type="ECO:0000256" key="1">
    <source>
        <dbReference type="PROSITE-ProRule" id="PRU00409"/>
    </source>
</evidence>
<reference evidence="3 4" key="1">
    <citation type="submission" date="2013-02" db="EMBL/GenBank/DDBJ databases">
        <title>Draft Genome Sequence of Streptomyces aurantiacus, Which Produces Setomimycin.</title>
        <authorList>
            <person name="Gruening B.A."/>
            <person name="Praeg A."/>
            <person name="Erxleben A."/>
            <person name="Guenther S."/>
            <person name="Mueller M."/>
        </authorList>
    </citation>
    <scope>NUCLEOTIDE SEQUENCE [LARGE SCALE GENOMIC DNA]</scope>
    <source>
        <strain evidence="3 4">JA 4570</strain>
    </source>
</reference>
<dbReference type="InterPro" id="IPR011761">
    <property type="entry name" value="ATP-grasp"/>
</dbReference>
<dbReference type="PANTHER" id="PTHR21621">
    <property type="entry name" value="RIBOSOMAL PROTEIN S6 MODIFICATION PROTEIN"/>
    <property type="match status" value="1"/>
</dbReference>